<dbReference type="PANTHER" id="PTHR43464">
    <property type="entry name" value="METHYLTRANSFERASE"/>
    <property type="match status" value="1"/>
</dbReference>
<evidence type="ECO:0000256" key="2">
    <source>
        <dbReference type="ARBA" id="ARBA00022679"/>
    </source>
</evidence>
<evidence type="ECO:0000256" key="1">
    <source>
        <dbReference type="ARBA" id="ARBA00022603"/>
    </source>
</evidence>
<sequence>MSIDFHSETVKDSYANRDAHADWARAIAGLLDPQGKRVVDVGCGGGIYSLAWARLGAARVTGVDFSQVMIDTATRQAQGRDNLAFRVGSSQDTGLPAACADVVFQRALIHHLSEYTDTFREAARLLAPGGMLLVQDRTVDDVGLPGSTRHIRGYFFECFPRLRDFESGRRPDDAGVRKALEATGFTRVESRTLWETRKTYGDFDALARDLRARTGRSILHELNDAEIEALVDFIRAHVPVGAGIVEQDRWTVWSASAAHAG</sequence>
<dbReference type="EMBL" id="CP016171">
    <property type="protein sequence ID" value="ANN70643.1"/>
    <property type="molecule type" value="Genomic_DNA"/>
</dbReference>
<dbReference type="Proteomes" id="UP000092213">
    <property type="component" value="Chromosome"/>
</dbReference>
<protein>
    <submittedName>
        <fullName evidence="5">Methyltransferase type 11</fullName>
    </submittedName>
</protein>
<proteinExistence type="predicted"/>
<dbReference type="GO" id="GO:0008757">
    <property type="term" value="F:S-adenosylmethionine-dependent methyltransferase activity"/>
    <property type="evidence" value="ECO:0007669"/>
    <property type="project" value="InterPro"/>
</dbReference>
<dbReference type="SUPFAM" id="SSF53335">
    <property type="entry name" value="S-adenosyl-L-methionine-dependent methyltransferases"/>
    <property type="match status" value="1"/>
</dbReference>
<keyword evidence="2 5" id="KW-0808">Transferase</keyword>
<dbReference type="Pfam" id="PF08241">
    <property type="entry name" value="Methyltransf_11"/>
    <property type="match status" value="1"/>
</dbReference>
<dbReference type="PANTHER" id="PTHR43464:SF19">
    <property type="entry name" value="UBIQUINONE BIOSYNTHESIS O-METHYLTRANSFERASE, MITOCHONDRIAL"/>
    <property type="match status" value="1"/>
</dbReference>
<reference evidence="5 6" key="1">
    <citation type="submission" date="2016-06" db="EMBL/GenBank/DDBJ databases">
        <title>Complete genome sequences of Bordetella bronchialis and Bordetella flabilis.</title>
        <authorList>
            <person name="LiPuma J.J."/>
            <person name="Spilker T."/>
        </authorList>
    </citation>
    <scope>NUCLEOTIDE SEQUENCE [LARGE SCALE GENOMIC DNA]</scope>
    <source>
        <strain evidence="5 6">AU17976</strain>
    </source>
</reference>
<dbReference type="STRING" id="463025.BAU08_04230"/>
<keyword evidence="3" id="KW-0949">S-adenosyl-L-methionine</keyword>
<dbReference type="AlphaFoldDB" id="A0A193FTI9"/>
<dbReference type="Gene3D" id="3.40.50.150">
    <property type="entry name" value="Vaccinia Virus protein VP39"/>
    <property type="match status" value="1"/>
</dbReference>
<dbReference type="RefSeq" id="WP_066668276.1">
    <property type="nucleotide sequence ID" value="NZ_CP016171.1"/>
</dbReference>
<accession>A0A193FTI9</accession>
<dbReference type="InterPro" id="IPR029063">
    <property type="entry name" value="SAM-dependent_MTases_sf"/>
</dbReference>
<keyword evidence="1 5" id="KW-0489">Methyltransferase</keyword>
<dbReference type="GO" id="GO:0032259">
    <property type="term" value="P:methylation"/>
    <property type="evidence" value="ECO:0007669"/>
    <property type="project" value="UniProtKB-KW"/>
</dbReference>
<name>A0A193FTI9_9BORD</name>
<evidence type="ECO:0000313" key="6">
    <source>
        <dbReference type="Proteomes" id="UP000092213"/>
    </source>
</evidence>
<dbReference type="InterPro" id="IPR013216">
    <property type="entry name" value="Methyltransf_11"/>
</dbReference>
<feature type="domain" description="Methyltransferase type 11" evidence="4">
    <location>
        <begin position="39"/>
        <end position="133"/>
    </location>
</feature>
<evidence type="ECO:0000313" key="5">
    <source>
        <dbReference type="EMBL" id="ANN70643.1"/>
    </source>
</evidence>
<dbReference type="CDD" id="cd02440">
    <property type="entry name" value="AdoMet_MTases"/>
    <property type="match status" value="1"/>
</dbReference>
<organism evidence="5 6">
    <name type="scientific">Bordetella bronchialis</name>
    <dbReference type="NCBI Taxonomy" id="463025"/>
    <lineage>
        <taxon>Bacteria</taxon>
        <taxon>Pseudomonadati</taxon>
        <taxon>Pseudomonadota</taxon>
        <taxon>Betaproteobacteria</taxon>
        <taxon>Burkholderiales</taxon>
        <taxon>Alcaligenaceae</taxon>
        <taxon>Bordetella</taxon>
    </lineage>
</organism>
<evidence type="ECO:0000256" key="3">
    <source>
        <dbReference type="ARBA" id="ARBA00022691"/>
    </source>
</evidence>
<gene>
    <name evidence="5" type="ORF">BAU08_04230</name>
</gene>
<evidence type="ECO:0000259" key="4">
    <source>
        <dbReference type="Pfam" id="PF08241"/>
    </source>
</evidence>